<feature type="binding site" evidence="8">
    <location>
        <position position="87"/>
    </location>
    <ligand>
        <name>Zn(2+)</name>
        <dbReference type="ChEBI" id="CHEBI:29105"/>
        <note>catalytic</note>
    </ligand>
</feature>
<evidence type="ECO:0000256" key="5">
    <source>
        <dbReference type="ARBA" id="ARBA00022989"/>
    </source>
</evidence>
<dbReference type="GO" id="GO:0046513">
    <property type="term" value="P:ceramide biosynthetic process"/>
    <property type="evidence" value="ECO:0007669"/>
    <property type="project" value="TreeGrafter"/>
</dbReference>
<protein>
    <recommendedName>
        <fullName evidence="12">Alkaline phytoceramidase</fullName>
    </recommendedName>
</protein>
<evidence type="ECO:0000313" key="10">
    <source>
        <dbReference type="EMBL" id="PPR01914.1"/>
    </source>
</evidence>
<dbReference type="GO" id="GO:0046872">
    <property type="term" value="F:metal ion binding"/>
    <property type="evidence" value="ECO:0007669"/>
    <property type="project" value="UniProtKB-KW"/>
</dbReference>
<feature type="binding site" evidence="8">
    <location>
        <position position="241"/>
    </location>
    <ligand>
        <name>Zn(2+)</name>
        <dbReference type="ChEBI" id="CHEBI:29105"/>
        <note>catalytic</note>
    </ligand>
</feature>
<dbReference type="EMBL" id="NHTK01001202">
    <property type="protein sequence ID" value="PPR01914.1"/>
    <property type="molecule type" value="Genomic_DNA"/>
</dbReference>
<keyword evidence="5 9" id="KW-1133">Transmembrane helix</keyword>
<dbReference type="OrthoDB" id="187171at2759"/>
<evidence type="ECO:0000313" key="11">
    <source>
        <dbReference type="Proteomes" id="UP000284842"/>
    </source>
</evidence>
<comment type="caution">
    <text evidence="10">The sequence shown here is derived from an EMBL/GenBank/DDBJ whole genome shotgun (WGS) entry which is preliminary data.</text>
</comment>
<dbReference type="InterPro" id="IPR008901">
    <property type="entry name" value="ACER"/>
</dbReference>
<evidence type="ECO:0000256" key="8">
    <source>
        <dbReference type="PIRSR" id="PIRSR608901-2"/>
    </source>
</evidence>
<comment type="subcellular location">
    <subcellularLocation>
        <location evidence="1">Membrane</location>
        <topology evidence="1">Multi-pass membrane protein</topology>
    </subcellularLocation>
</comment>
<feature type="binding site" evidence="7">
    <location>
        <position position="28"/>
    </location>
    <ligand>
        <name>Ca(2+)</name>
        <dbReference type="ChEBI" id="CHEBI:29108"/>
    </ligand>
</feature>
<evidence type="ECO:0000256" key="3">
    <source>
        <dbReference type="ARBA" id="ARBA00022692"/>
    </source>
</evidence>
<keyword evidence="11" id="KW-1185">Reference proteome</keyword>
<feature type="transmembrane region" description="Helical" evidence="9">
    <location>
        <begin position="128"/>
        <end position="146"/>
    </location>
</feature>
<feature type="transmembrane region" description="Helical" evidence="9">
    <location>
        <begin position="69"/>
        <end position="88"/>
    </location>
</feature>
<evidence type="ECO:0000256" key="9">
    <source>
        <dbReference type="SAM" id="Phobius"/>
    </source>
</evidence>
<gene>
    <name evidence="10" type="ORF">CVT24_001253</name>
</gene>
<feature type="binding site" evidence="8">
    <location>
        <position position="237"/>
    </location>
    <ligand>
        <name>Zn(2+)</name>
        <dbReference type="ChEBI" id="CHEBI:29105"/>
        <note>catalytic</note>
    </ligand>
</feature>
<accession>A0A409YFZ8</accession>
<keyword evidence="4" id="KW-0378">Hydrolase</keyword>
<feature type="transmembrane region" description="Helical" evidence="9">
    <location>
        <begin position="36"/>
        <end position="57"/>
    </location>
</feature>
<organism evidence="10 11">
    <name type="scientific">Panaeolus cyanescens</name>
    <dbReference type="NCBI Taxonomy" id="181874"/>
    <lineage>
        <taxon>Eukaryota</taxon>
        <taxon>Fungi</taxon>
        <taxon>Dikarya</taxon>
        <taxon>Basidiomycota</taxon>
        <taxon>Agaricomycotina</taxon>
        <taxon>Agaricomycetes</taxon>
        <taxon>Agaricomycetidae</taxon>
        <taxon>Agaricales</taxon>
        <taxon>Agaricineae</taxon>
        <taxon>Galeropsidaceae</taxon>
        <taxon>Panaeolus</taxon>
    </lineage>
</organism>
<evidence type="ECO:0000256" key="7">
    <source>
        <dbReference type="PIRSR" id="PIRSR608901-1"/>
    </source>
</evidence>
<evidence type="ECO:0000256" key="6">
    <source>
        <dbReference type="ARBA" id="ARBA00023136"/>
    </source>
</evidence>
<reference evidence="10 11" key="1">
    <citation type="journal article" date="2018" name="Evol. Lett.">
        <title>Horizontal gene cluster transfer increased hallucinogenic mushroom diversity.</title>
        <authorList>
            <person name="Reynolds H.T."/>
            <person name="Vijayakumar V."/>
            <person name="Gluck-Thaler E."/>
            <person name="Korotkin H.B."/>
            <person name="Matheny P.B."/>
            <person name="Slot J.C."/>
        </authorList>
    </citation>
    <scope>NUCLEOTIDE SEQUENCE [LARGE SCALE GENOMIC DNA]</scope>
    <source>
        <strain evidence="10 11">2629</strain>
    </source>
</reference>
<dbReference type="InParanoid" id="A0A409YFZ8"/>
<evidence type="ECO:0008006" key="12">
    <source>
        <dbReference type="Google" id="ProtNLM"/>
    </source>
</evidence>
<keyword evidence="3 9" id="KW-0812">Transmembrane</keyword>
<comment type="cofactor">
    <cofactor evidence="8">
        <name>Zn(2+)</name>
        <dbReference type="ChEBI" id="CHEBI:29105"/>
    </cofactor>
</comment>
<proteinExistence type="inferred from homology"/>
<keyword evidence="6 9" id="KW-0472">Membrane</keyword>
<evidence type="ECO:0000256" key="4">
    <source>
        <dbReference type="ARBA" id="ARBA00022801"/>
    </source>
</evidence>
<dbReference type="GO" id="GO:0046514">
    <property type="term" value="P:ceramide catabolic process"/>
    <property type="evidence" value="ECO:0007669"/>
    <property type="project" value="TreeGrafter"/>
</dbReference>
<dbReference type="PANTHER" id="PTHR46187">
    <property type="entry name" value="ALKALINE CERAMIDASE 3"/>
    <property type="match status" value="1"/>
</dbReference>
<dbReference type="STRING" id="181874.A0A409YFZ8"/>
<dbReference type="AlphaFoldDB" id="A0A409YFZ8"/>
<sequence length="258" mass="28880">MMNLTAVAPWLVKQGVYGPVTATLDWCELNHQFSPYIAEMANSFSNLFTIGLALIGYRESLKENLPRRYGLGYLGVALVGIGSFFFHATLLFEAQLADELPMIYVGSMSVGLLLDNKPGFSLNNARTIFVILGLLLFNIGFTWSYIVNRNPVYHQVVFALIILATAVRVTYILRYCPWTAPNIPAKTKATIGGIFSSGIGLFAFGFAIWNVDNVWCGKLLDWKINVGWPLAFFLEGHSWWHVFTGLGTYYMFIGIQHV</sequence>
<dbReference type="Pfam" id="PF05875">
    <property type="entry name" value="Ceramidase"/>
    <property type="match status" value="1"/>
</dbReference>
<feature type="binding site" evidence="7">
    <location>
        <position position="39"/>
    </location>
    <ligand>
        <name>Ca(2+)</name>
        <dbReference type="ChEBI" id="CHEBI:29108"/>
    </ligand>
</feature>
<dbReference type="Proteomes" id="UP000284842">
    <property type="component" value="Unassembled WGS sequence"/>
</dbReference>
<name>A0A409YFZ8_9AGAR</name>
<feature type="transmembrane region" description="Helical" evidence="9">
    <location>
        <begin position="152"/>
        <end position="171"/>
    </location>
</feature>
<feature type="binding site" evidence="7">
    <location>
        <position position="25"/>
    </location>
    <ligand>
        <name>Ca(2+)</name>
        <dbReference type="ChEBI" id="CHEBI:29108"/>
    </ligand>
</feature>
<keyword evidence="7" id="KW-0479">Metal-binding</keyword>
<evidence type="ECO:0000256" key="2">
    <source>
        <dbReference type="ARBA" id="ARBA00009780"/>
    </source>
</evidence>
<dbReference type="GO" id="GO:0005789">
    <property type="term" value="C:endoplasmic reticulum membrane"/>
    <property type="evidence" value="ECO:0007669"/>
    <property type="project" value="TreeGrafter"/>
</dbReference>
<comment type="similarity">
    <text evidence="2">Belongs to the alkaline ceramidase family.</text>
</comment>
<feature type="binding site" evidence="7">
    <location>
        <position position="26"/>
    </location>
    <ligand>
        <name>Ca(2+)</name>
        <dbReference type="ChEBI" id="CHEBI:29108"/>
    </ligand>
</feature>
<feature type="transmembrane region" description="Helical" evidence="9">
    <location>
        <begin position="191"/>
        <end position="211"/>
    </location>
</feature>
<keyword evidence="8" id="KW-0862">Zinc</keyword>
<keyword evidence="7" id="KW-0106">Calcium</keyword>
<evidence type="ECO:0000256" key="1">
    <source>
        <dbReference type="ARBA" id="ARBA00004141"/>
    </source>
</evidence>
<dbReference type="PANTHER" id="PTHR46187:SF3">
    <property type="entry name" value="ALKALINE CERAMIDASE 3"/>
    <property type="match status" value="1"/>
</dbReference>
<dbReference type="GO" id="GO:0016811">
    <property type="term" value="F:hydrolase activity, acting on carbon-nitrogen (but not peptide) bonds, in linear amides"/>
    <property type="evidence" value="ECO:0007669"/>
    <property type="project" value="InterPro"/>
</dbReference>
<feature type="binding site" evidence="7">
    <location>
        <position position="30"/>
    </location>
    <ligand>
        <name>Ca(2+)</name>
        <dbReference type="ChEBI" id="CHEBI:29108"/>
    </ligand>
</feature>